<reference evidence="1" key="1">
    <citation type="submission" date="2014-04" db="EMBL/GenBank/DDBJ databases">
        <title>In planta biocontrol of soil-borne Fusarium wilt of banana through a plant endophytic bacterium, Burkholderia cenocepacia 869T2.</title>
        <authorList>
            <person name="Ho Y.-N."/>
            <person name="Chiang H.-M."/>
            <person name="Chao C.-P."/>
            <person name="Su C.-C."/>
            <person name="Hsu H.-F."/>
            <person name="Guo C.-T."/>
            <person name="Hsieh J.-L."/>
            <person name="Huang C.-C."/>
        </authorList>
    </citation>
    <scope>NUCLEOTIDE SEQUENCE [LARGE SCALE GENOMIC DNA]</scope>
    <source>
        <strain evidence="1">869T2</strain>
    </source>
</reference>
<proteinExistence type="predicted"/>
<comment type="caution">
    <text evidence="1">The sequence shown here is derived from an EMBL/GenBank/DDBJ whole genome shotgun (WGS) entry which is preliminary data.</text>
</comment>
<sequence length="79" mass="8335">MIAGVRFQAGNAFSAVPGRCVNRQASRPWPVILESIRRPDDLPSLAHVANAPRRIPAPDLGLFLPIPGATIAHCEAAAA</sequence>
<dbReference type="AlphaFoldDB" id="A0A071MK28"/>
<protein>
    <submittedName>
        <fullName evidence="1">Uncharacterized protein</fullName>
    </submittedName>
</protein>
<dbReference type="EMBL" id="JJOA01000002">
    <property type="protein sequence ID" value="KEA61048.1"/>
    <property type="molecule type" value="Genomic_DNA"/>
</dbReference>
<gene>
    <name evidence="1" type="ORF">DT99_02750</name>
</gene>
<organism evidence="1">
    <name type="scientific">Burkholderia cenocepacia</name>
    <dbReference type="NCBI Taxonomy" id="95486"/>
    <lineage>
        <taxon>Bacteria</taxon>
        <taxon>Pseudomonadati</taxon>
        <taxon>Pseudomonadota</taxon>
        <taxon>Betaproteobacteria</taxon>
        <taxon>Burkholderiales</taxon>
        <taxon>Burkholderiaceae</taxon>
        <taxon>Burkholderia</taxon>
        <taxon>Burkholderia cepacia complex</taxon>
    </lineage>
</organism>
<accession>A0A071MK28</accession>
<name>A0A071MK28_9BURK</name>
<evidence type="ECO:0000313" key="1">
    <source>
        <dbReference type="EMBL" id="KEA61048.1"/>
    </source>
</evidence>